<evidence type="ECO:0000256" key="1">
    <source>
        <dbReference type="ARBA" id="ARBA00022679"/>
    </source>
</evidence>
<dbReference type="CDD" id="cd05117">
    <property type="entry name" value="STKc_CAMK"/>
    <property type="match status" value="1"/>
</dbReference>
<reference evidence="8 9" key="1">
    <citation type="journal article" date="2015" name="Genome Biol. Evol.">
        <title>Comparative Genomics of a Bacterivorous Green Alga Reveals Evolutionary Causalities and Consequences of Phago-Mixotrophic Mode of Nutrition.</title>
        <authorList>
            <person name="Burns J.A."/>
            <person name="Paasch A."/>
            <person name="Narechania A."/>
            <person name="Kim E."/>
        </authorList>
    </citation>
    <scope>NUCLEOTIDE SEQUENCE [LARGE SCALE GENOMIC DNA]</scope>
    <source>
        <strain evidence="8 9">PLY_AMNH</strain>
    </source>
</reference>
<feature type="domain" description="Protein kinase" evidence="7">
    <location>
        <begin position="183"/>
        <end position="465"/>
    </location>
</feature>
<evidence type="ECO:0000256" key="6">
    <source>
        <dbReference type="SAM" id="MobiDB-lite"/>
    </source>
</evidence>
<dbReference type="InterPro" id="IPR000719">
    <property type="entry name" value="Prot_kinase_dom"/>
</dbReference>
<keyword evidence="1" id="KW-0808">Transferase</keyword>
<dbReference type="FunFam" id="1.10.510.10:FF:000571">
    <property type="entry name" value="Maternal embryonic leucine zipper kinase"/>
    <property type="match status" value="1"/>
</dbReference>
<proteinExistence type="predicted"/>
<evidence type="ECO:0000256" key="3">
    <source>
        <dbReference type="ARBA" id="ARBA00022777"/>
    </source>
</evidence>
<dbReference type="Proteomes" id="UP001190700">
    <property type="component" value="Unassembled WGS sequence"/>
</dbReference>
<accession>A0AAE0FEJ0</accession>
<feature type="region of interest" description="Disordered" evidence="6">
    <location>
        <begin position="593"/>
        <end position="715"/>
    </location>
</feature>
<dbReference type="PROSITE" id="PS00107">
    <property type="entry name" value="PROTEIN_KINASE_ATP"/>
    <property type="match status" value="1"/>
</dbReference>
<gene>
    <name evidence="8" type="ORF">CYMTET_32838</name>
</gene>
<feature type="compositionally biased region" description="Polar residues" evidence="6">
    <location>
        <begin position="114"/>
        <end position="124"/>
    </location>
</feature>
<evidence type="ECO:0000256" key="5">
    <source>
        <dbReference type="PROSITE-ProRule" id="PRU10141"/>
    </source>
</evidence>
<dbReference type="PROSITE" id="PS50011">
    <property type="entry name" value="PROTEIN_KINASE_DOM"/>
    <property type="match status" value="1"/>
</dbReference>
<evidence type="ECO:0000256" key="2">
    <source>
        <dbReference type="ARBA" id="ARBA00022741"/>
    </source>
</evidence>
<dbReference type="PROSITE" id="PS00108">
    <property type="entry name" value="PROTEIN_KINASE_ST"/>
    <property type="match status" value="1"/>
</dbReference>
<feature type="compositionally biased region" description="Polar residues" evidence="6">
    <location>
        <begin position="94"/>
        <end position="105"/>
    </location>
</feature>
<feature type="compositionally biased region" description="Polar residues" evidence="6">
    <location>
        <begin position="654"/>
        <end position="671"/>
    </location>
</feature>
<evidence type="ECO:0000313" key="8">
    <source>
        <dbReference type="EMBL" id="KAK3258104.1"/>
    </source>
</evidence>
<dbReference type="GO" id="GO:0005524">
    <property type="term" value="F:ATP binding"/>
    <property type="evidence" value="ECO:0007669"/>
    <property type="project" value="UniProtKB-UniRule"/>
</dbReference>
<dbReference type="InterPro" id="IPR011009">
    <property type="entry name" value="Kinase-like_dom_sf"/>
</dbReference>
<keyword evidence="2 5" id="KW-0547">Nucleotide-binding</keyword>
<evidence type="ECO:0000259" key="7">
    <source>
        <dbReference type="PROSITE" id="PS50011"/>
    </source>
</evidence>
<dbReference type="SMART" id="SM00220">
    <property type="entry name" value="S_TKc"/>
    <property type="match status" value="1"/>
</dbReference>
<sequence>MGGLLSCTRTPVDTLQSLDGDHAQEEAPQCISSQDEVQEVPDNPLASKEFLVKFVDDSETSPSDAAALKETFAGATTKEAFGAASTKDAFREASAQNGDSFSPENEASREDTSTNEYPITNSESTTEEAAVASVPPVFSQRESPTKSSVAKFGRSRSFVERQTAYENLRTQRTFPRGTVRKKYKFGDTLGTGGFAVVKRAVDREDQTEYAIKIMILNQSDEERAHNPNSTRSPQTLEEIRERERAAETLIFKEIELLQDMNHPNVVRLKEYFVENRKVYLITELLTGGELLDAVLERGSYSEYDACLAFIQLMEGIKYLHSKNVVHRDLKLENLLLATPKAFTNIKIVDFGLAKKAAEMNMETVCGTPQYIAPEVILKSPDTAYTSAVDTWSAGIVLFILLGGYPPFYHEEDAQLFEKIRNVNYNFNDVVWRDISAEAKDLISKLLVKEPEKRFTAAQALQHPWCLGGKLDKPNSRGRRPSQVRLDMTKLNLEKHFRRKLKAAVHAMKATRRMSCHLASIMAGPTLRGSLLEEEKEYSVPGVLSLAKVSSNLKRQITAAEVDADAVSVPPGAPLPPNTPLSLANMAQNLKMMQGGSPLGVRHSPAVNRAASSRGPAPDRYPRYSRDASEMPPGSVRESPRHCASVSKHPEREASPQSWPFDNEASPSSPETLNFGHLEDDDLSTIPLPGRCRDEELSAPSELSVVQLSAPGTPIK</sequence>
<feature type="binding site" evidence="5">
    <location>
        <position position="212"/>
    </location>
    <ligand>
        <name>ATP</name>
        <dbReference type="ChEBI" id="CHEBI:30616"/>
    </ligand>
</feature>
<dbReference type="GO" id="GO:0004672">
    <property type="term" value="F:protein kinase activity"/>
    <property type="evidence" value="ECO:0007669"/>
    <property type="project" value="InterPro"/>
</dbReference>
<feature type="compositionally biased region" description="Basic and acidic residues" evidence="6">
    <location>
        <begin position="619"/>
        <end position="628"/>
    </location>
</feature>
<dbReference type="Gene3D" id="1.10.510.10">
    <property type="entry name" value="Transferase(Phosphotransferase) domain 1"/>
    <property type="match status" value="1"/>
</dbReference>
<dbReference type="EMBL" id="LGRX02019825">
    <property type="protein sequence ID" value="KAK3258104.1"/>
    <property type="molecule type" value="Genomic_DNA"/>
</dbReference>
<dbReference type="InterPro" id="IPR017441">
    <property type="entry name" value="Protein_kinase_ATP_BS"/>
</dbReference>
<dbReference type="Pfam" id="PF00069">
    <property type="entry name" value="Pkinase"/>
    <property type="match status" value="1"/>
</dbReference>
<dbReference type="SUPFAM" id="SSF56112">
    <property type="entry name" value="Protein kinase-like (PK-like)"/>
    <property type="match status" value="1"/>
</dbReference>
<keyword evidence="3" id="KW-0418">Kinase</keyword>
<feature type="region of interest" description="Disordered" evidence="6">
    <location>
        <begin position="91"/>
        <end position="146"/>
    </location>
</feature>
<dbReference type="AlphaFoldDB" id="A0AAE0FEJ0"/>
<keyword evidence="9" id="KW-1185">Reference proteome</keyword>
<evidence type="ECO:0000256" key="4">
    <source>
        <dbReference type="ARBA" id="ARBA00022840"/>
    </source>
</evidence>
<keyword evidence="4 5" id="KW-0067">ATP-binding</keyword>
<evidence type="ECO:0000313" key="9">
    <source>
        <dbReference type="Proteomes" id="UP001190700"/>
    </source>
</evidence>
<name>A0AAE0FEJ0_9CHLO</name>
<feature type="region of interest" description="Disordered" evidence="6">
    <location>
        <begin position="17"/>
        <end position="44"/>
    </location>
</feature>
<organism evidence="8 9">
    <name type="scientific">Cymbomonas tetramitiformis</name>
    <dbReference type="NCBI Taxonomy" id="36881"/>
    <lineage>
        <taxon>Eukaryota</taxon>
        <taxon>Viridiplantae</taxon>
        <taxon>Chlorophyta</taxon>
        <taxon>Pyramimonadophyceae</taxon>
        <taxon>Pyramimonadales</taxon>
        <taxon>Pyramimonadaceae</taxon>
        <taxon>Cymbomonas</taxon>
    </lineage>
</organism>
<dbReference type="PANTHER" id="PTHR24347">
    <property type="entry name" value="SERINE/THREONINE-PROTEIN KINASE"/>
    <property type="match status" value="1"/>
</dbReference>
<protein>
    <recommendedName>
        <fullName evidence="7">Protein kinase domain-containing protein</fullName>
    </recommendedName>
</protein>
<comment type="caution">
    <text evidence="8">The sequence shown here is derived from an EMBL/GenBank/DDBJ whole genome shotgun (WGS) entry which is preliminary data.</text>
</comment>
<dbReference type="InterPro" id="IPR008271">
    <property type="entry name" value="Ser/Thr_kinase_AS"/>
</dbReference>